<proteinExistence type="predicted"/>
<reference evidence="2 4" key="2">
    <citation type="submission" date="2019-03" db="EMBL/GenBank/DDBJ databases">
        <title>Genomic Encyclopedia of Type Strains, Phase IV (KMG-IV): sequencing the most valuable type-strain genomes for metagenomic binning, comparative biology and taxonomic classification.</title>
        <authorList>
            <person name="Goeker M."/>
        </authorList>
    </citation>
    <scope>NUCLEOTIDE SEQUENCE [LARGE SCALE GENOMIC DNA]</scope>
    <source>
        <strain evidence="2 4">DSM 17481</strain>
    </source>
</reference>
<gene>
    <name evidence="2" type="ORF">EV689_10862</name>
    <name evidence="1" type="ORF">NCTC11188_01774</name>
</gene>
<protein>
    <submittedName>
        <fullName evidence="1">Uncharacterized protein</fullName>
    </submittedName>
</protein>
<reference evidence="1 3" key="1">
    <citation type="submission" date="2018-06" db="EMBL/GenBank/DDBJ databases">
        <authorList>
            <consortium name="Pathogen Informatics"/>
            <person name="Doyle S."/>
        </authorList>
    </citation>
    <scope>NUCLEOTIDE SEQUENCE [LARGE SCALE GENOMIC DNA]</scope>
    <source>
        <strain evidence="1 3">NCTC11188</strain>
    </source>
</reference>
<evidence type="ECO:0000313" key="1">
    <source>
        <dbReference type="EMBL" id="SUB27584.1"/>
    </source>
</evidence>
<evidence type="ECO:0000313" key="2">
    <source>
        <dbReference type="EMBL" id="TDP27950.1"/>
    </source>
</evidence>
<keyword evidence="4" id="KW-1185">Reference proteome</keyword>
<sequence>MRNSTFDFLCELTKNNAITHLNITINIYSNDNNIHQVIEGNNNQIQSMVTKHKRWHKMIKFSPENLTEKVKIIEHFLAETKKALKANQLEEAKHCLKSVELTAYIPTYAQNTEAKFYIDEILTDEQAQLGVHFVEHFFNAAKVYLHNGNLRGVTHSLQAIINGLPTQISQNRGLE</sequence>
<name>A0A379AZE4_AVIGA</name>
<dbReference type="EMBL" id="SNXJ01000008">
    <property type="protein sequence ID" value="TDP27950.1"/>
    <property type="molecule type" value="Genomic_DNA"/>
</dbReference>
<evidence type="ECO:0000313" key="3">
    <source>
        <dbReference type="Proteomes" id="UP000255113"/>
    </source>
</evidence>
<dbReference type="AlphaFoldDB" id="A0A379AZE4"/>
<dbReference type="EMBL" id="UGSQ01000003">
    <property type="protein sequence ID" value="SUB27584.1"/>
    <property type="molecule type" value="Genomic_DNA"/>
</dbReference>
<dbReference type="Proteomes" id="UP000255113">
    <property type="component" value="Unassembled WGS sequence"/>
</dbReference>
<accession>A0A379AZE4</accession>
<organism evidence="1 3">
    <name type="scientific">Avibacterium gallinarum</name>
    <name type="common">Pasteurella gallinarum</name>
    <dbReference type="NCBI Taxonomy" id="755"/>
    <lineage>
        <taxon>Bacteria</taxon>
        <taxon>Pseudomonadati</taxon>
        <taxon>Pseudomonadota</taxon>
        <taxon>Gammaproteobacteria</taxon>
        <taxon>Pasteurellales</taxon>
        <taxon>Pasteurellaceae</taxon>
        <taxon>Avibacterium</taxon>
    </lineage>
</organism>
<evidence type="ECO:0000313" key="4">
    <source>
        <dbReference type="Proteomes" id="UP000294683"/>
    </source>
</evidence>
<dbReference type="Proteomes" id="UP000294683">
    <property type="component" value="Unassembled WGS sequence"/>
</dbReference>